<keyword evidence="4" id="KW-0547">Nucleotide-binding</keyword>
<dbReference type="SUPFAM" id="SSF52540">
    <property type="entry name" value="P-loop containing nucleoside triphosphate hydrolases"/>
    <property type="match status" value="1"/>
</dbReference>
<organism evidence="7 8">
    <name type="scientific">Salinimicrobium gaetbulicola</name>
    <dbReference type="NCBI Taxonomy" id="999702"/>
    <lineage>
        <taxon>Bacteria</taxon>
        <taxon>Pseudomonadati</taxon>
        <taxon>Bacteroidota</taxon>
        <taxon>Flavobacteriia</taxon>
        <taxon>Flavobacteriales</taxon>
        <taxon>Flavobacteriaceae</taxon>
        <taxon>Salinimicrobium</taxon>
    </lineage>
</organism>
<comment type="caution">
    <text evidence="7">The sequence shown here is derived from an EMBL/GenBank/DDBJ whole genome shotgun (WGS) entry which is preliminary data.</text>
</comment>
<gene>
    <name evidence="7" type="primary">gldA</name>
    <name evidence="7" type="ORF">ACFQ1G_06745</name>
</gene>
<keyword evidence="3" id="KW-0536">Nodulation</keyword>
<dbReference type="InterPro" id="IPR003593">
    <property type="entry name" value="AAA+_ATPase"/>
</dbReference>
<dbReference type="PANTHER" id="PTHR42711:SF5">
    <property type="entry name" value="ABC TRANSPORTER ATP-BINDING PROTEIN NATA"/>
    <property type="match status" value="1"/>
</dbReference>
<dbReference type="Pfam" id="PF00005">
    <property type="entry name" value="ABC_tran"/>
    <property type="match status" value="1"/>
</dbReference>
<dbReference type="PANTHER" id="PTHR42711">
    <property type="entry name" value="ABC TRANSPORTER ATP-BINDING PROTEIN"/>
    <property type="match status" value="1"/>
</dbReference>
<name>A0ABW3IEH2_9FLAO</name>
<dbReference type="NCBIfam" id="TIGR03522">
    <property type="entry name" value="GldA_ABC_ATP"/>
    <property type="match status" value="1"/>
</dbReference>
<protein>
    <submittedName>
        <fullName evidence="7">Gliding motility-associated ABC transporter ATP-binding subunit GldA</fullName>
    </submittedName>
</protein>
<evidence type="ECO:0000256" key="1">
    <source>
        <dbReference type="ARBA" id="ARBA00005417"/>
    </source>
</evidence>
<dbReference type="RefSeq" id="WP_380737843.1">
    <property type="nucleotide sequence ID" value="NZ_JBHTJP010000032.1"/>
</dbReference>
<dbReference type="Gene3D" id="3.40.50.300">
    <property type="entry name" value="P-loop containing nucleotide triphosphate hydrolases"/>
    <property type="match status" value="1"/>
</dbReference>
<dbReference type="Proteomes" id="UP001597100">
    <property type="component" value="Unassembled WGS sequence"/>
</dbReference>
<dbReference type="InterPro" id="IPR027417">
    <property type="entry name" value="P-loop_NTPase"/>
</dbReference>
<evidence type="ECO:0000256" key="5">
    <source>
        <dbReference type="ARBA" id="ARBA00022840"/>
    </source>
</evidence>
<dbReference type="InterPro" id="IPR003439">
    <property type="entry name" value="ABC_transporter-like_ATP-bd"/>
</dbReference>
<keyword evidence="5 7" id="KW-0067">ATP-binding</keyword>
<evidence type="ECO:0000256" key="2">
    <source>
        <dbReference type="ARBA" id="ARBA00022448"/>
    </source>
</evidence>
<dbReference type="PROSITE" id="PS50893">
    <property type="entry name" value="ABC_TRANSPORTER_2"/>
    <property type="match status" value="1"/>
</dbReference>
<dbReference type="SMART" id="SM00382">
    <property type="entry name" value="AAA"/>
    <property type="match status" value="1"/>
</dbReference>
<comment type="similarity">
    <text evidence="1">Belongs to the ABC transporter superfamily.</text>
</comment>
<feature type="domain" description="ABC transporter" evidence="6">
    <location>
        <begin position="3"/>
        <end position="228"/>
    </location>
</feature>
<sequence length="300" mass="34075">MSIKVTKITKFYEQQKALDEISFSIEKGEIVGFLGPNGAGKSTLMKILTGYLSPSSGTATVNGFSLETEKLQAQKSIGYLPEHNSLYTEMYVREYLEFNASIYEVSKSRIEEIIQQTGLLPEANKKIEQLSKGYRQRVGLAAAMLHAPEVLILDEPTTGLDPNQLVEIRDLIRSAGKEKTIFLSTHIMREVEALCDRVIIINKGEIVADKKLAELREEQTQIIEVEFDYRIEDRALRKLPHLLEIRNTGGFVYELVFETTKDMRPAIFDFAHDNGLKTLQLNRKNKNLENLFSELTLDSK</sequence>
<evidence type="ECO:0000313" key="7">
    <source>
        <dbReference type="EMBL" id="MFD0976482.1"/>
    </source>
</evidence>
<keyword evidence="2" id="KW-0813">Transport</keyword>
<accession>A0ABW3IEH2</accession>
<evidence type="ECO:0000256" key="4">
    <source>
        <dbReference type="ARBA" id="ARBA00022741"/>
    </source>
</evidence>
<dbReference type="InterPro" id="IPR019864">
    <property type="entry name" value="Motility-assoc_ABC_GldA"/>
</dbReference>
<reference evidence="8" key="1">
    <citation type="journal article" date="2019" name="Int. J. Syst. Evol. Microbiol.">
        <title>The Global Catalogue of Microorganisms (GCM) 10K type strain sequencing project: providing services to taxonomists for standard genome sequencing and annotation.</title>
        <authorList>
            <consortium name="The Broad Institute Genomics Platform"/>
            <consortium name="The Broad Institute Genome Sequencing Center for Infectious Disease"/>
            <person name="Wu L."/>
            <person name="Ma J."/>
        </authorList>
    </citation>
    <scope>NUCLEOTIDE SEQUENCE [LARGE SCALE GENOMIC DNA]</scope>
    <source>
        <strain evidence="8">CCUG 60898</strain>
    </source>
</reference>
<dbReference type="CDD" id="cd03230">
    <property type="entry name" value="ABC_DR_subfamily_A"/>
    <property type="match status" value="1"/>
</dbReference>
<dbReference type="GO" id="GO:0005524">
    <property type="term" value="F:ATP binding"/>
    <property type="evidence" value="ECO:0007669"/>
    <property type="project" value="UniProtKB-KW"/>
</dbReference>
<keyword evidence="8" id="KW-1185">Reference proteome</keyword>
<dbReference type="EMBL" id="JBHTJP010000032">
    <property type="protein sequence ID" value="MFD0976482.1"/>
    <property type="molecule type" value="Genomic_DNA"/>
</dbReference>
<dbReference type="InterPro" id="IPR050763">
    <property type="entry name" value="ABC_transporter_ATP-binding"/>
</dbReference>
<proteinExistence type="inferred from homology"/>
<evidence type="ECO:0000313" key="8">
    <source>
        <dbReference type="Proteomes" id="UP001597100"/>
    </source>
</evidence>
<evidence type="ECO:0000259" key="6">
    <source>
        <dbReference type="PROSITE" id="PS50893"/>
    </source>
</evidence>
<evidence type="ECO:0000256" key="3">
    <source>
        <dbReference type="ARBA" id="ARBA00022458"/>
    </source>
</evidence>